<dbReference type="STRING" id="1798550.A2927_01085"/>
<comment type="caution">
    <text evidence="4">The sequence shown here is derived from an EMBL/GenBank/DDBJ whole genome shotgun (WGS) entry which is preliminary data.</text>
</comment>
<feature type="modified residue" description="4-aspartylphosphate" evidence="2">
    <location>
        <position position="56"/>
    </location>
</feature>
<dbReference type="SUPFAM" id="SSF52172">
    <property type="entry name" value="CheY-like"/>
    <property type="match status" value="1"/>
</dbReference>
<dbReference type="PROSITE" id="PS50110">
    <property type="entry name" value="RESPONSE_REGULATORY"/>
    <property type="match status" value="1"/>
</dbReference>
<dbReference type="PANTHER" id="PTHR44591">
    <property type="entry name" value="STRESS RESPONSE REGULATOR PROTEIN 1"/>
    <property type="match status" value="1"/>
</dbReference>
<evidence type="ECO:0000313" key="4">
    <source>
        <dbReference type="EMBL" id="OGY89922.1"/>
    </source>
</evidence>
<dbReference type="SMART" id="SM00448">
    <property type="entry name" value="REC"/>
    <property type="match status" value="1"/>
</dbReference>
<feature type="domain" description="Response regulatory" evidence="3">
    <location>
        <begin position="7"/>
        <end position="123"/>
    </location>
</feature>
<protein>
    <recommendedName>
        <fullName evidence="3">Response regulatory domain-containing protein</fullName>
    </recommendedName>
</protein>
<dbReference type="InterPro" id="IPR001789">
    <property type="entry name" value="Sig_transdc_resp-reg_receiver"/>
</dbReference>
<sequence>MPTKQPNILLIEDEEMLANMYETKFKNEGFNIRKALDGETGLALALAEKPDLILLDIILPKLDGFSVLKKLKADPKTKGVPIILLTNLGQDEDVGKGKALGADGYLVKANLTPAEVVDKIKQHLK</sequence>
<dbReference type="AlphaFoldDB" id="A0A1G2BLE5"/>
<name>A0A1G2BLE5_9BACT</name>
<dbReference type="Proteomes" id="UP000178849">
    <property type="component" value="Unassembled WGS sequence"/>
</dbReference>
<dbReference type="CDD" id="cd17574">
    <property type="entry name" value="REC_OmpR"/>
    <property type="match status" value="1"/>
</dbReference>
<organism evidence="4 5">
    <name type="scientific">Candidatus Komeilibacteria bacterium RIFCSPLOWO2_01_FULL_45_10</name>
    <dbReference type="NCBI Taxonomy" id="1798550"/>
    <lineage>
        <taxon>Bacteria</taxon>
        <taxon>Candidatus Komeiliibacteriota</taxon>
    </lineage>
</organism>
<dbReference type="GO" id="GO:0000160">
    <property type="term" value="P:phosphorelay signal transduction system"/>
    <property type="evidence" value="ECO:0007669"/>
    <property type="project" value="InterPro"/>
</dbReference>
<reference evidence="4 5" key="1">
    <citation type="journal article" date="2016" name="Nat. Commun.">
        <title>Thousands of microbial genomes shed light on interconnected biogeochemical processes in an aquifer system.</title>
        <authorList>
            <person name="Anantharaman K."/>
            <person name="Brown C.T."/>
            <person name="Hug L.A."/>
            <person name="Sharon I."/>
            <person name="Castelle C.J."/>
            <person name="Probst A.J."/>
            <person name="Thomas B.C."/>
            <person name="Singh A."/>
            <person name="Wilkins M.J."/>
            <person name="Karaoz U."/>
            <person name="Brodie E.L."/>
            <person name="Williams K.H."/>
            <person name="Hubbard S.S."/>
            <person name="Banfield J.F."/>
        </authorList>
    </citation>
    <scope>NUCLEOTIDE SEQUENCE [LARGE SCALE GENOMIC DNA]</scope>
</reference>
<gene>
    <name evidence="4" type="ORF">A2927_01085</name>
</gene>
<evidence type="ECO:0000313" key="5">
    <source>
        <dbReference type="Proteomes" id="UP000178849"/>
    </source>
</evidence>
<evidence type="ECO:0000256" key="1">
    <source>
        <dbReference type="ARBA" id="ARBA00022553"/>
    </source>
</evidence>
<evidence type="ECO:0000256" key="2">
    <source>
        <dbReference type="PROSITE-ProRule" id="PRU00169"/>
    </source>
</evidence>
<accession>A0A1G2BLE5</accession>
<proteinExistence type="predicted"/>
<dbReference type="PANTHER" id="PTHR44591:SF3">
    <property type="entry name" value="RESPONSE REGULATORY DOMAIN-CONTAINING PROTEIN"/>
    <property type="match status" value="1"/>
</dbReference>
<dbReference type="Pfam" id="PF00072">
    <property type="entry name" value="Response_reg"/>
    <property type="match status" value="1"/>
</dbReference>
<dbReference type="InterPro" id="IPR011006">
    <property type="entry name" value="CheY-like_superfamily"/>
</dbReference>
<dbReference type="InterPro" id="IPR050595">
    <property type="entry name" value="Bact_response_regulator"/>
</dbReference>
<keyword evidence="1 2" id="KW-0597">Phosphoprotein</keyword>
<evidence type="ECO:0000259" key="3">
    <source>
        <dbReference type="PROSITE" id="PS50110"/>
    </source>
</evidence>
<dbReference type="Gene3D" id="3.40.50.2300">
    <property type="match status" value="1"/>
</dbReference>
<dbReference type="EMBL" id="MHKL01000005">
    <property type="protein sequence ID" value="OGY89922.1"/>
    <property type="molecule type" value="Genomic_DNA"/>
</dbReference>